<dbReference type="InterPro" id="IPR001041">
    <property type="entry name" value="2Fe-2S_ferredoxin-type"/>
</dbReference>
<keyword evidence="2" id="KW-0285">Flavoprotein</keyword>
<keyword evidence="14" id="KW-1185">Reference proteome</keyword>
<evidence type="ECO:0000256" key="3">
    <source>
        <dbReference type="ARBA" id="ARBA00022714"/>
    </source>
</evidence>
<dbReference type="PANTHER" id="PTHR47354:SF8">
    <property type="entry name" value="1,2-PHENYLACETYL-COA EPOXIDASE, SUBUNIT E"/>
    <property type="match status" value="1"/>
</dbReference>
<dbReference type="PROSITE" id="PS51085">
    <property type="entry name" value="2FE2S_FER_2"/>
    <property type="match status" value="1"/>
</dbReference>
<dbReference type="Proteomes" id="UP000009235">
    <property type="component" value="Chromosome"/>
</dbReference>
<keyword evidence="10" id="KW-0812">Transmembrane</keyword>
<feature type="transmembrane region" description="Helical" evidence="10">
    <location>
        <begin position="106"/>
        <end position="123"/>
    </location>
</feature>
<dbReference type="STRING" id="443218.AS9A_3076"/>
<feature type="domain" description="FAD-binding FR-type" evidence="12">
    <location>
        <begin position="349"/>
        <end position="453"/>
    </location>
</feature>
<dbReference type="Pfam" id="PF00111">
    <property type="entry name" value="Fer2"/>
    <property type="match status" value="1"/>
</dbReference>
<dbReference type="AlphaFoldDB" id="F6ELS3"/>
<dbReference type="InterPro" id="IPR008333">
    <property type="entry name" value="Cbr1-like_FAD-bd_dom"/>
</dbReference>
<dbReference type="GO" id="GO:0016491">
    <property type="term" value="F:oxidoreductase activity"/>
    <property type="evidence" value="ECO:0007669"/>
    <property type="project" value="UniProtKB-KW"/>
</dbReference>
<dbReference type="CDD" id="cd00207">
    <property type="entry name" value="fer2"/>
    <property type="match status" value="1"/>
</dbReference>
<accession>F6ELS3</accession>
<dbReference type="InterPro" id="IPR005804">
    <property type="entry name" value="FA_desaturase_dom"/>
</dbReference>
<feature type="region of interest" description="Disordered" evidence="9">
    <location>
        <begin position="1"/>
        <end position="22"/>
    </location>
</feature>
<feature type="transmembrane region" description="Helical" evidence="10">
    <location>
        <begin position="43"/>
        <end position="61"/>
    </location>
</feature>
<dbReference type="InterPro" id="IPR012675">
    <property type="entry name" value="Beta-grasp_dom_sf"/>
</dbReference>
<dbReference type="GO" id="GO:0006629">
    <property type="term" value="P:lipid metabolic process"/>
    <property type="evidence" value="ECO:0007669"/>
    <property type="project" value="InterPro"/>
</dbReference>
<dbReference type="SUPFAM" id="SSF54292">
    <property type="entry name" value="2Fe-2S ferredoxin-like"/>
    <property type="match status" value="1"/>
</dbReference>
<evidence type="ECO:0000256" key="1">
    <source>
        <dbReference type="ARBA" id="ARBA00001974"/>
    </source>
</evidence>
<keyword evidence="10" id="KW-0472">Membrane</keyword>
<keyword evidence="7" id="KW-0408">Iron</keyword>
<name>F6ELS3_HOYSD</name>
<dbReference type="CDD" id="cd06214">
    <property type="entry name" value="PA_degradation_oxidoreductase_like"/>
    <property type="match status" value="1"/>
</dbReference>
<evidence type="ECO:0000259" key="12">
    <source>
        <dbReference type="PROSITE" id="PS51384"/>
    </source>
</evidence>
<dbReference type="PROSITE" id="PS00197">
    <property type="entry name" value="2FE2S_FER_1"/>
    <property type="match status" value="1"/>
</dbReference>
<sequence>MSDAVNTSEPKRTPILSEPESRAVRRGVPDPGIALPYVSIPTLALWVASLALWVFATWLVLGAGVTAWITVPLHAVVTFTMFTVLHETTHHAAGRETWVNEVLGRLSVPFVAAYGAFPLIRFIHIEHHRNTNEEITSDPDAWTSHGPAAQLPFRWATIDIWYMAFYLRKSFDWKALGRWARSGFRERDGQIVHRPRREVVESVAVLTGTLAVFAGLVAAGLGWYLLVIYLIPQRIGLTVLAWWFDWLPHHGLAATAAENRFHATRVRVGWEWLLTPLMLYQNYHLVHHLHPAIPFYRYVSAWRNNEQAYLEQDVPIASAWGRELTTSEYRAWRRLSDSLQSGRSGAGSQDFHQLTVSEVRKLTPDAVSIAFDVPDELRDTFRFTPGQHLTLELTVDGTRHRRTYSMCTSATSDLVRIAVKQIPDGVVSNYLNNELKPGTVLDVMPPSGRFTLDHKPGTRSHYVGIAAGSGITPIISMLATALTVDEDARFTLLYGNRTSESTMFADELSMLARQFEGRLRIVHYRTGDANETAGSAYERIERGRIEAEALQEIAHDDVTAWYLCGPQELIDAVRSELNDVGVPDDRVHLELFYAEATTGHGVASSITAHIGGKAYSNVSSGEETVLESLLQVGANAPYACMGGACGTCRAKLLTGHVEMDTSYALSNEEKEEGYVLTCQARPTTHQVDVDYDA</sequence>
<dbReference type="KEGG" id="asd:AS9A_3076"/>
<evidence type="ECO:0000313" key="14">
    <source>
        <dbReference type="Proteomes" id="UP000009235"/>
    </source>
</evidence>
<dbReference type="HOGENOM" id="CLU_003827_14_0_11"/>
<dbReference type="GO" id="GO:0046872">
    <property type="term" value="F:metal ion binding"/>
    <property type="evidence" value="ECO:0007669"/>
    <property type="project" value="UniProtKB-KW"/>
</dbReference>
<dbReference type="SUPFAM" id="SSF52343">
    <property type="entry name" value="Ferredoxin reductase-like, C-terminal NADP-linked domain"/>
    <property type="match status" value="1"/>
</dbReference>
<dbReference type="EMBL" id="CP002786">
    <property type="protein sequence ID" value="AEF41521.1"/>
    <property type="molecule type" value="Genomic_DNA"/>
</dbReference>
<dbReference type="eggNOG" id="COG3239">
    <property type="taxonomic scope" value="Bacteria"/>
</dbReference>
<evidence type="ECO:0000256" key="2">
    <source>
        <dbReference type="ARBA" id="ARBA00022630"/>
    </source>
</evidence>
<dbReference type="GO" id="GO:0051537">
    <property type="term" value="F:2 iron, 2 sulfur cluster binding"/>
    <property type="evidence" value="ECO:0007669"/>
    <property type="project" value="UniProtKB-KW"/>
</dbReference>
<dbReference type="GO" id="GO:0050660">
    <property type="term" value="F:flavin adenine dinucleotide binding"/>
    <property type="evidence" value="ECO:0007669"/>
    <property type="project" value="TreeGrafter"/>
</dbReference>
<dbReference type="Gene3D" id="2.40.30.10">
    <property type="entry name" value="Translation factors"/>
    <property type="match status" value="1"/>
</dbReference>
<feature type="transmembrane region" description="Helical" evidence="10">
    <location>
        <begin position="203"/>
        <end position="231"/>
    </location>
</feature>
<reference evidence="13 14" key="1">
    <citation type="journal article" date="2011" name="J. Bacteriol.">
        <title>Complete genome sequence of Amycolicicoccus subflavus DQS3-9A1T, an actinomycete isolated from crude oil-polluted soil.</title>
        <authorList>
            <person name="Cai M."/>
            <person name="Chen W.M."/>
            <person name="Nie Y."/>
            <person name="Chi C.Q."/>
            <person name="Wang Y.N."/>
            <person name="Tang Y.Q."/>
            <person name="Li G.Y."/>
            <person name="Wu X.L."/>
        </authorList>
    </citation>
    <scope>NUCLEOTIDE SEQUENCE [LARGE SCALE GENOMIC DNA]</scope>
    <source>
        <strain evidence="14">DSM 45089 / DQS3-9A1</strain>
    </source>
</reference>
<dbReference type="Gene3D" id="3.10.20.30">
    <property type="match status" value="1"/>
</dbReference>
<keyword evidence="3" id="KW-0001">2Fe-2S</keyword>
<keyword evidence="8" id="KW-0411">Iron-sulfur</keyword>
<dbReference type="SUPFAM" id="SSF63380">
    <property type="entry name" value="Riboflavin synthase domain-like"/>
    <property type="match status" value="1"/>
</dbReference>
<dbReference type="InterPro" id="IPR036010">
    <property type="entry name" value="2Fe-2S_ferredoxin-like_sf"/>
</dbReference>
<feature type="domain" description="2Fe-2S ferredoxin-type" evidence="11">
    <location>
        <begin position="604"/>
        <end position="693"/>
    </location>
</feature>
<dbReference type="Pfam" id="PF00175">
    <property type="entry name" value="NAD_binding_1"/>
    <property type="match status" value="1"/>
</dbReference>
<dbReference type="InterPro" id="IPR006058">
    <property type="entry name" value="2Fe2S_fd_BS"/>
</dbReference>
<evidence type="ECO:0000256" key="6">
    <source>
        <dbReference type="ARBA" id="ARBA00023002"/>
    </source>
</evidence>
<keyword evidence="6" id="KW-0560">Oxidoreductase</keyword>
<evidence type="ECO:0000256" key="7">
    <source>
        <dbReference type="ARBA" id="ARBA00023004"/>
    </source>
</evidence>
<evidence type="ECO:0000259" key="11">
    <source>
        <dbReference type="PROSITE" id="PS51085"/>
    </source>
</evidence>
<gene>
    <name evidence="13" type="primary">paaE</name>
    <name evidence="13" type="ordered locus">AS9A_3076</name>
</gene>
<dbReference type="InterPro" id="IPR017938">
    <property type="entry name" value="Riboflavin_synthase-like_b-brl"/>
</dbReference>
<evidence type="ECO:0000313" key="13">
    <source>
        <dbReference type="EMBL" id="AEF41521.1"/>
    </source>
</evidence>
<keyword evidence="10" id="KW-1133">Transmembrane helix</keyword>
<comment type="cofactor">
    <cofactor evidence="1">
        <name>FAD</name>
        <dbReference type="ChEBI" id="CHEBI:57692"/>
    </cofactor>
</comment>
<evidence type="ECO:0000256" key="9">
    <source>
        <dbReference type="SAM" id="MobiDB-lite"/>
    </source>
</evidence>
<evidence type="ECO:0000256" key="10">
    <source>
        <dbReference type="SAM" id="Phobius"/>
    </source>
</evidence>
<dbReference type="PROSITE" id="PS51384">
    <property type="entry name" value="FAD_FR"/>
    <property type="match status" value="1"/>
</dbReference>
<dbReference type="InterPro" id="IPR001433">
    <property type="entry name" value="OxRdtase_FAD/NAD-bd"/>
</dbReference>
<dbReference type="Gene3D" id="3.40.50.80">
    <property type="entry name" value="Nucleotide-binding domain of ferredoxin-NADP reductase (FNR) module"/>
    <property type="match status" value="1"/>
</dbReference>
<protein>
    <submittedName>
        <fullName evidence="13">Electron transfer protein FdxB</fullName>
    </submittedName>
</protein>
<dbReference type="PRINTS" id="PR00410">
    <property type="entry name" value="PHEHYDRXLASE"/>
</dbReference>
<dbReference type="eggNOG" id="COG1018">
    <property type="taxonomic scope" value="Bacteria"/>
</dbReference>
<keyword evidence="4" id="KW-0479">Metal-binding</keyword>
<dbReference type="RefSeq" id="WP_013807870.1">
    <property type="nucleotide sequence ID" value="NC_015564.1"/>
</dbReference>
<proteinExistence type="predicted"/>
<dbReference type="Pfam" id="PF00970">
    <property type="entry name" value="FAD_binding_6"/>
    <property type="match status" value="1"/>
</dbReference>
<organism evidence="13 14">
    <name type="scientific">Hoyosella subflava (strain DSM 45089 / JCM 17490 / NBRC 109087 / DQS3-9A1)</name>
    <name type="common">Amycolicicoccus subflavus</name>
    <dbReference type="NCBI Taxonomy" id="443218"/>
    <lineage>
        <taxon>Bacteria</taxon>
        <taxon>Bacillati</taxon>
        <taxon>Actinomycetota</taxon>
        <taxon>Actinomycetes</taxon>
        <taxon>Mycobacteriales</taxon>
        <taxon>Hoyosellaceae</taxon>
        <taxon>Hoyosella</taxon>
    </lineage>
</organism>
<dbReference type="PANTHER" id="PTHR47354">
    <property type="entry name" value="NADH OXIDOREDUCTASE HCR"/>
    <property type="match status" value="1"/>
</dbReference>
<feature type="transmembrane region" description="Helical" evidence="10">
    <location>
        <begin position="68"/>
        <end position="86"/>
    </location>
</feature>
<dbReference type="InterPro" id="IPR039261">
    <property type="entry name" value="FNR_nucleotide-bd"/>
</dbReference>
<evidence type="ECO:0000256" key="4">
    <source>
        <dbReference type="ARBA" id="ARBA00022723"/>
    </source>
</evidence>
<evidence type="ECO:0000256" key="5">
    <source>
        <dbReference type="ARBA" id="ARBA00022827"/>
    </source>
</evidence>
<keyword evidence="5" id="KW-0274">FAD</keyword>
<evidence type="ECO:0000256" key="8">
    <source>
        <dbReference type="ARBA" id="ARBA00023014"/>
    </source>
</evidence>
<dbReference type="InterPro" id="IPR017927">
    <property type="entry name" value="FAD-bd_FR_type"/>
</dbReference>
<dbReference type="InterPro" id="IPR050415">
    <property type="entry name" value="MRET"/>
</dbReference>
<dbReference type="Pfam" id="PF00487">
    <property type="entry name" value="FA_desaturase"/>
    <property type="match status" value="1"/>
</dbReference>